<dbReference type="EMBL" id="BART01024769">
    <property type="protein sequence ID" value="GAG92687.1"/>
    <property type="molecule type" value="Genomic_DNA"/>
</dbReference>
<protein>
    <recommendedName>
        <fullName evidence="1">DUF374 domain-containing protein</fullName>
    </recommendedName>
</protein>
<reference evidence="2" key="1">
    <citation type="journal article" date="2014" name="Front. Microbiol.">
        <title>High frequency of phylogenetically diverse reductive dehalogenase-homologous genes in deep subseafloor sedimentary metagenomes.</title>
        <authorList>
            <person name="Kawai M."/>
            <person name="Futagami T."/>
            <person name="Toyoda A."/>
            <person name="Takaki Y."/>
            <person name="Nishi S."/>
            <person name="Hori S."/>
            <person name="Arai W."/>
            <person name="Tsubouchi T."/>
            <person name="Morono Y."/>
            <person name="Uchiyama I."/>
            <person name="Ito T."/>
            <person name="Fujiyama A."/>
            <person name="Inagaki F."/>
            <person name="Takami H."/>
        </authorList>
    </citation>
    <scope>NUCLEOTIDE SEQUENCE</scope>
    <source>
        <strain evidence="2">Expedition CK06-06</strain>
    </source>
</reference>
<organism evidence="2">
    <name type="scientific">marine sediment metagenome</name>
    <dbReference type="NCBI Taxonomy" id="412755"/>
    <lineage>
        <taxon>unclassified sequences</taxon>
        <taxon>metagenomes</taxon>
        <taxon>ecological metagenomes</taxon>
    </lineage>
</organism>
<gene>
    <name evidence="2" type="ORF">S01H4_44632</name>
</gene>
<comment type="caution">
    <text evidence="2">The sequence shown here is derived from an EMBL/GenBank/DDBJ whole genome shotgun (WGS) entry which is preliminary data.</text>
</comment>
<dbReference type="Pfam" id="PF04028">
    <property type="entry name" value="DUF374"/>
    <property type="match status" value="1"/>
</dbReference>
<dbReference type="AlphaFoldDB" id="X1CHX1"/>
<sequence>MKVTEMTAGKKSFTTQLGGLLASAAVRTWMTSLDIQGILYDPTVDPVRDDFHGPVIVAFWHECLLAPFFLRGRTNSAILTSRHRDAEWLSEAARHMGFVTVRGSTNRGGAKALLELIRSQGTCNVGIACDGPRGPRRKLAQGPVYLSSKLQIPLITYAVGFDRPWRMPTWDQFAIPRPYSRARVLVSPRLQIPANLDRAGLEHYRRRVEKLLQSLTQ</sequence>
<dbReference type="InterPro" id="IPR007172">
    <property type="entry name" value="DUF374"/>
</dbReference>
<evidence type="ECO:0000313" key="2">
    <source>
        <dbReference type="EMBL" id="GAG92687.1"/>
    </source>
</evidence>
<feature type="domain" description="DUF374" evidence="1">
    <location>
        <begin position="73"/>
        <end position="136"/>
    </location>
</feature>
<dbReference type="CDD" id="cd07983">
    <property type="entry name" value="LPLAT_DUF374-like"/>
    <property type="match status" value="1"/>
</dbReference>
<name>X1CHX1_9ZZZZ</name>
<evidence type="ECO:0000259" key="1">
    <source>
        <dbReference type="Pfam" id="PF04028"/>
    </source>
</evidence>
<accession>X1CHX1</accession>
<feature type="non-terminal residue" evidence="2">
    <location>
        <position position="217"/>
    </location>
</feature>
<proteinExistence type="predicted"/>